<evidence type="ECO:0008006" key="3">
    <source>
        <dbReference type="Google" id="ProtNLM"/>
    </source>
</evidence>
<dbReference type="Proteomes" id="UP001596106">
    <property type="component" value="Unassembled WGS sequence"/>
</dbReference>
<protein>
    <recommendedName>
        <fullName evidence="3">HEAT repeat domain-containing protein</fullName>
    </recommendedName>
</protein>
<dbReference type="RefSeq" id="WP_379846052.1">
    <property type="nucleotide sequence ID" value="NZ_JBHSMA010000004.1"/>
</dbReference>
<evidence type="ECO:0000313" key="2">
    <source>
        <dbReference type="Proteomes" id="UP001596106"/>
    </source>
</evidence>
<sequence length="384" mass="43837">MKSIQRFGLLNVLFAGMLLFPAYRSQETIRYFQTQTISLQPDTIQAYIVDFKDDVDNDTLFQARSKEGYPVLYFRKIKTSVCFDNKCRLLDIVVYWNVTGRYLGYELPKGEFLSKTEHEPFKPEEYNRLSDLLSDPLSPLANFSYEELVPKPASAAGDLDAVSSATAKNVLDYVVEGAVYTTYKLWHIVYGPAQKEVTELTEKQLSPGFLLKILESPDASDKLWALNHIRSYVELTPELQHVLLGFIDNNQFNRAERAIHALSPEALKNDALQLALLEKYGRVNYALKNQLITKLREAPRLSNPLKTALARSLVSANGELLSNTLDLFQHHRVADPETGRIIAGLLQNDNNFLSRKAYTYLKNVKIEDRIVEEQLNAYRVKHNL</sequence>
<dbReference type="EMBL" id="JBHSMA010000004">
    <property type="protein sequence ID" value="MFC5410466.1"/>
    <property type="molecule type" value="Genomic_DNA"/>
</dbReference>
<keyword evidence="2" id="KW-1185">Reference proteome</keyword>
<organism evidence="1 2">
    <name type="scientific">Larkinella bovis</name>
    <dbReference type="NCBI Taxonomy" id="683041"/>
    <lineage>
        <taxon>Bacteria</taxon>
        <taxon>Pseudomonadati</taxon>
        <taxon>Bacteroidota</taxon>
        <taxon>Cytophagia</taxon>
        <taxon>Cytophagales</taxon>
        <taxon>Spirosomataceae</taxon>
        <taxon>Larkinella</taxon>
    </lineage>
</organism>
<gene>
    <name evidence="1" type="ORF">ACFPMF_14160</name>
</gene>
<evidence type="ECO:0000313" key="1">
    <source>
        <dbReference type="EMBL" id="MFC5410466.1"/>
    </source>
</evidence>
<proteinExistence type="predicted"/>
<name>A0ABW0IB20_9BACT</name>
<accession>A0ABW0IB20</accession>
<comment type="caution">
    <text evidence="1">The sequence shown here is derived from an EMBL/GenBank/DDBJ whole genome shotgun (WGS) entry which is preliminary data.</text>
</comment>
<reference evidence="2" key="1">
    <citation type="journal article" date="2019" name="Int. J. Syst. Evol. Microbiol.">
        <title>The Global Catalogue of Microorganisms (GCM) 10K type strain sequencing project: providing services to taxonomists for standard genome sequencing and annotation.</title>
        <authorList>
            <consortium name="The Broad Institute Genomics Platform"/>
            <consortium name="The Broad Institute Genome Sequencing Center for Infectious Disease"/>
            <person name="Wu L."/>
            <person name="Ma J."/>
        </authorList>
    </citation>
    <scope>NUCLEOTIDE SEQUENCE [LARGE SCALE GENOMIC DNA]</scope>
    <source>
        <strain evidence="2">CCUG 55250</strain>
    </source>
</reference>